<dbReference type="PANTHER" id="PTHR43861:SF3">
    <property type="entry name" value="PUTATIVE (AFU_ORTHOLOGUE AFUA_2G14390)-RELATED"/>
    <property type="match status" value="1"/>
</dbReference>
<gene>
    <name evidence="2" type="ORF">EII35_05180</name>
</gene>
<sequence length="202" mass="21816">MEKHFDARAATWDTPERLARTQRTADAMLPFLPQGRPRTVELGAGTGQLSRSLAEHLGHVVLLDSSAAMIEVAGRAVEEHGWEARVADVTTDGIPDGPFELALAQLALHHIHDVPALFSLVHAALAPGGRLLVADLDHDPDGHFHAHVEGFSGHHGFRREDIAAWLADAGFADVEFRDAGTLTKEVEGHRQDFPLFLAAATA</sequence>
<dbReference type="GO" id="GO:0008168">
    <property type="term" value="F:methyltransferase activity"/>
    <property type="evidence" value="ECO:0007669"/>
    <property type="project" value="UniProtKB-KW"/>
</dbReference>
<evidence type="ECO:0000313" key="3">
    <source>
        <dbReference type="Proteomes" id="UP000280935"/>
    </source>
</evidence>
<keyword evidence="2" id="KW-0489">Methyltransferase</keyword>
<keyword evidence="1 2" id="KW-0808">Transferase</keyword>
<accession>A0A3P1X0V7</accession>
<organism evidence="2 3">
    <name type="scientific">Arachnia propionica</name>
    <dbReference type="NCBI Taxonomy" id="1750"/>
    <lineage>
        <taxon>Bacteria</taxon>
        <taxon>Bacillati</taxon>
        <taxon>Actinomycetota</taxon>
        <taxon>Actinomycetes</taxon>
        <taxon>Propionibacteriales</taxon>
        <taxon>Propionibacteriaceae</taxon>
        <taxon>Arachnia</taxon>
    </lineage>
</organism>
<dbReference type="Proteomes" id="UP000280935">
    <property type="component" value="Unassembled WGS sequence"/>
</dbReference>
<dbReference type="CDD" id="cd02440">
    <property type="entry name" value="AdoMet_MTases"/>
    <property type="match status" value="1"/>
</dbReference>
<dbReference type="SUPFAM" id="SSF53335">
    <property type="entry name" value="S-adenosyl-L-methionine-dependent methyltransferases"/>
    <property type="match status" value="1"/>
</dbReference>
<dbReference type="PANTHER" id="PTHR43861">
    <property type="entry name" value="TRANS-ACONITATE 2-METHYLTRANSFERASE-RELATED"/>
    <property type="match status" value="1"/>
</dbReference>
<protein>
    <submittedName>
        <fullName evidence="2">Class I SAM-dependent methyltransferase</fullName>
    </submittedName>
</protein>
<name>A0A3P1X0V7_9ACTN</name>
<evidence type="ECO:0000313" key="2">
    <source>
        <dbReference type="EMBL" id="RRD50343.1"/>
    </source>
</evidence>
<comment type="caution">
    <text evidence="2">The sequence shown here is derived from an EMBL/GenBank/DDBJ whole genome shotgun (WGS) entry which is preliminary data.</text>
</comment>
<dbReference type="GO" id="GO:0032259">
    <property type="term" value="P:methylation"/>
    <property type="evidence" value="ECO:0007669"/>
    <property type="project" value="UniProtKB-KW"/>
</dbReference>
<evidence type="ECO:0000256" key="1">
    <source>
        <dbReference type="ARBA" id="ARBA00022679"/>
    </source>
</evidence>
<dbReference type="InterPro" id="IPR029063">
    <property type="entry name" value="SAM-dependent_MTases_sf"/>
</dbReference>
<proteinExistence type="predicted"/>
<dbReference type="EMBL" id="RQYT01000007">
    <property type="protein sequence ID" value="RRD50343.1"/>
    <property type="molecule type" value="Genomic_DNA"/>
</dbReference>
<dbReference type="Pfam" id="PF13489">
    <property type="entry name" value="Methyltransf_23"/>
    <property type="match status" value="1"/>
</dbReference>
<dbReference type="Gene3D" id="3.40.50.150">
    <property type="entry name" value="Vaccinia Virus protein VP39"/>
    <property type="match status" value="1"/>
</dbReference>
<dbReference type="AlphaFoldDB" id="A0A3P1X0V7"/>
<reference evidence="2 3" key="1">
    <citation type="submission" date="2018-11" db="EMBL/GenBank/DDBJ databases">
        <title>Genomes From Bacteria Associated with the Canine Oral Cavity: a Test Case for Automated Genome-Based Taxonomic Assignment.</title>
        <authorList>
            <person name="Coil D.A."/>
            <person name="Jospin G."/>
            <person name="Darling A.E."/>
            <person name="Wallis C."/>
            <person name="Davis I.J."/>
            <person name="Harris S."/>
            <person name="Eisen J.A."/>
            <person name="Holcombe L.J."/>
            <person name="O'Flynn C."/>
        </authorList>
    </citation>
    <scope>NUCLEOTIDE SEQUENCE [LARGE SCALE GENOMIC DNA]</scope>
    <source>
        <strain evidence="2 3">OH2822_COT-296</strain>
    </source>
</reference>
<dbReference type="OrthoDB" id="9791837at2"/>
<dbReference type="RefSeq" id="WP_125227397.1">
    <property type="nucleotide sequence ID" value="NZ_RQYT01000007.1"/>
</dbReference>